<proteinExistence type="inferred from homology"/>
<evidence type="ECO:0000256" key="17">
    <source>
        <dbReference type="RuleBase" id="RU000461"/>
    </source>
</evidence>
<evidence type="ECO:0000313" key="19">
    <source>
        <dbReference type="Proteomes" id="UP000322000"/>
    </source>
</evidence>
<dbReference type="FunFam" id="1.10.630.10:FF:000042">
    <property type="entry name" value="Cytochrome P450"/>
    <property type="match status" value="1"/>
</dbReference>
<keyword evidence="7 16" id="KW-0349">Heme</keyword>
<evidence type="ECO:0000256" key="14">
    <source>
        <dbReference type="ARBA" id="ARBA00023136"/>
    </source>
</evidence>
<dbReference type="PRINTS" id="PR00385">
    <property type="entry name" value="P450"/>
</dbReference>
<evidence type="ECO:0000256" key="5">
    <source>
        <dbReference type="ARBA" id="ARBA00010617"/>
    </source>
</evidence>
<keyword evidence="8 16" id="KW-0479">Metal-binding</keyword>
<dbReference type="AlphaFoldDB" id="A0A7E5WRR4"/>
<feature type="binding site" description="axial binding residue" evidence="16">
    <location>
        <position position="461"/>
    </location>
    <ligand>
        <name>heme</name>
        <dbReference type="ChEBI" id="CHEBI:30413"/>
    </ligand>
    <ligandPart>
        <name>Fe</name>
        <dbReference type="ChEBI" id="CHEBI:18248"/>
    </ligandPart>
</feature>
<dbReference type="InterPro" id="IPR036396">
    <property type="entry name" value="Cyt_P450_sf"/>
</dbReference>
<dbReference type="GO" id="GO:0005506">
    <property type="term" value="F:iron ion binding"/>
    <property type="evidence" value="ECO:0007669"/>
    <property type="project" value="InterPro"/>
</dbReference>
<reference evidence="20" key="1">
    <citation type="submission" date="2025-08" db="UniProtKB">
        <authorList>
            <consortium name="RefSeq"/>
        </authorList>
    </citation>
    <scope>IDENTIFICATION</scope>
</reference>
<evidence type="ECO:0000256" key="8">
    <source>
        <dbReference type="ARBA" id="ARBA00022723"/>
    </source>
</evidence>
<dbReference type="GO" id="GO:0016712">
    <property type="term" value="F:oxidoreductase activity, acting on paired donors, with incorporation or reduction of molecular oxygen, reduced flavin or flavoprotein as one donor, and incorporation of one atom of oxygen"/>
    <property type="evidence" value="ECO:0007669"/>
    <property type="project" value="UniProtKB-EC"/>
</dbReference>
<name>A0A7E5WRR4_TRINI</name>
<dbReference type="InterPro" id="IPR001128">
    <property type="entry name" value="Cyt_P450"/>
</dbReference>
<keyword evidence="10" id="KW-0492">Microsome</keyword>
<keyword evidence="18" id="KW-1133">Transmembrane helix</keyword>
<keyword evidence="19" id="KW-1185">Reference proteome</keyword>
<dbReference type="PROSITE" id="PS00086">
    <property type="entry name" value="CYTOCHROME_P450"/>
    <property type="match status" value="1"/>
</dbReference>
<evidence type="ECO:0000313" key="20">
    <source>
        <dbReference type="RefSeq" id="XP_026743309.1"/>
    </source>
</evidence>
<dbReference type="PRINTS" id="PR00465">
    <property type="entry name" value="EP450IV"/>
</dbReference>
<evidence type="ECO:0000256" key="3">
    <source>
        <dbReference type="ARBA" id="ARBA00004174"/>
    </source>
</evidence>
<evidence type="ECO:0000256" key="10">
    <source>
        <dbReference type="ARBA" id="ARBA00022848"/>
    </source>
</evidence>
<evidence type="ECO:0000256" key="16">
    <source>
        <dbReference type="PIRSR" id="PIRSR602403-1"/>
    </source>
</evidence>
<comment type="similarity">
    <text evidence="5 17">Belongs to the cytochrome P450 family.</text>
</comment>
<dbReference type="RefSeq" id="XP_026743309.1">
    <property type="nucleotide sequence ID" value="XM_026887508.1"/>
</dbReference>
<comment type="subcellular location">
    <subcellularLocation>
        <location evidence="4">Endoplasmic reticulum membrane</location>
        <topology evidence="4">Peripheral membrane protein</topology>
    </subcellularLocation>
    <subcellularLocation>
        <location evidence="3">Microsome membrane</location>
        <topology evidence="3">Peripheral membrane protein</topology>
    </subcellularLocation>
</comment>
<dbReference type="InterPro" id="IPR002403">
    <property type="entry name" value="Cyt_P450_E_grp-IV"/>
</dbReference>
<comment type="function">
    <text evidence="2">May be involved in the metabolism of insect hormones and in the breakdown of synthetic insecticides.</text>
</comment>
<evidence type="ECO:0000256" key="4">
    <source>
        <dbReference type="ARBA" id="ARBA00004406"/>
    </source>
</evidence>
<gene>
    <name evidence="20" type="primary">LOC113504987</name>
</gene>
<dbReference type="CDD" id="cd11056">
    <property type="entry name" value="CYP6-like"/>
    <property type="match status" value="1"/>
</dbReference>
<keyword evidence="12 16" id="KW-0408">Iron</keyword>
<protein>
    <recommendedName>
        <fullName evidence="6">unspecific monooxygenase</fullName>
        <ecNumber evidence="6">1.14.14.1</ecNumber>
    </recommendedName>
</protein>
<comment type="catalytic activity">
    <reaction evidence="15">
        <text>an organic molecule + reduced [NADPH--hemoprotein reductase] + O2 = an alcohol + oxidized [NADPH--hemoprotein reductase] + H2O + H(+)</text>
        <dbReference type="Rhea" id="RHEA:17149"/>
        <dbReference type="Rhea" id="RHEA-COMP:11964"/>
        <dbReference type="Rhea" id="RHEA-COMP:11965"/>
        <dbReference type="ChEBI" id="CHEBI:15377"/>
        <dbReference type="ChEBI" id="CHEBI:15378"/>
        <dbReference type="ChEBI" id="CHEBI:15379"/>
        <dbReference type="ChEBI" id="CHEBI:30879"/>
        <dbReference type="ChEBI" id="CHEBI:57618"/>
        <dbReference type="ChEBI" id="CHEBI:58210"/>
        <dbReference type="ChEBI" id="CHEBI:142491"/>
        <dbReference type="EC" id="1.14.14.1"/>
    </reaction>
</comment>
<accession>A0A7E5WRR4</accession>
<dbReference type="EC" id="1.14.14.1" evidence="6"/>
<keyword evidence="11 17" id="KW-0560">Oxidoreductase</keyword>
<feature type="transmembrane region" description="Helical" evidence="18">
    <location>
        <begin position="6"/>
        <end position="28"/>
    </location>
</feature>
<evidence type="ECO:0000256" key="18">
    <source>
        <dbReference type="SAM" id="Phobius"/>
    </source>
</evidence>
<dbReference type="GO" id="GO:0005789">
    <property type="term" value="C:endoplasmic reticulum membrane"/>
    <property type="evidence" value="ECO:0007669"/>
    <property type="project" value="UniProtKB-SubCell"/>
</dbReference>
<dbReference type="KEGG" id="tnl:113504987"/>
<keyword evidence="14 18" id="KW-0472">Membrane</keyword>
<dbReference type="Gene3D" id="1.10.630.10">
    <property type="entry name" value="Cytochrome P450"/>
    <property type="match status" value="1"/>
</dbReference>
<dbReference type="FunCoup" id="A0A7E5WRR4">
    <property type="interactions" value="64"/>
</dbReference>
<evidence type="ECO:0000256" key="7">
    <source>
        <dbReference type="ARBA" id="ARBA00022617"/>
    </source>
</evidence>
<evidence type="ECO:0000256" key="15">
    <source>
        <dbReference type="ARBA" id="ARBA00047827"/>
    </source>
</evidence>
<dbReference type="Proteomes" id="UP000322000">
    <property type="component" value="Chromosome 23"/>
</dbReference>
<evidence type="ECO:0000256" key="2">
    <source>
        <dbReference type="ARBA" id="ARBA00003690"/>
    </source>
</evidence>
<evidence type="ECO:0000256" key="9">
    <source>
        <dbReference type="ARBA" id="ARBA00022824"/>
    </source>
</evidence>
<dbReference type="PANTHER" id="PTHR24292">
    <property type="entry name" value="CYTOCHROME P450"/>
    <property type="match status" value="1"/>
</dbReference>
<dbReference type="InterPro" id="IPR017972">
    <property type="entry name" value="Cyt_P450_CS"/>
</dbReference>
<dbReference type="GO" id="GO:0020037">
    <property type="term" value="F:heme binding"/>
    <property type="evidence" value="ECO:0007669"/>
    <property type="project" value="InterPro"/>
</dbReference>
<dbReference type="OrthoDB" id="2789670at2759"/>
<keyword evidence="13 17" id="KW-0503">Monooxygenase</keyword>
<dbReference type="SUPFAM" id="SSF48264">
    <property type="entry name" value="Cytochrome P450"/>
    <property type="match status" value="1"/>
</dbReference>
<organism evidence="19 20">
    <name type="scientific">Trichoplusia ni</name>
    <name type="common">Cabbage looper</name>
    <dbReference type="NCBI Taxonomy" id="7111"/>
    <lineage>
        <taxon>Eukaryota</taxon>
        <taxon>Metazoa</taxon>
        <taxon>Ecdysozoa</taxon>
        <taxon>Arthropoda</taxon>
        <taxon>Hexapoda</taxon>
        <taxon>Insecta</taxon>
        <taxon>Pterygota</taxon>
        <taxon>Neoptera</taxon>
        <taxon>Endopterygota</taxon>
        <taxon>Lepidoptera</taxon>
        <taxon>Glossata</taxon>
        <taxon>Ditrysia</taxon>
        <taxon>Noctuoidea</taxon>
        <taxon>Noctuidae</taxon>
        <taxon>Plusiinae</taxon>
        <taxon>Trichoplusia</taxon>
    </lineage>
</organism>
<evidence type="ECO:0000256" key="13">
    <source>
        <dbReference type="ARBA" id="ARBA00023033"/>
    </source>
</evidence>
<evidence type="ECO:0000256" key="12">
    <source>
        <dbReference type="ARBA" id="ARBA00023004"/>
    </source>
</evidence>
<dbReference type="InterPro" id="IPR050476">
    <property type="entry name" value="Insect_CytP450_Detox"/>
</dbReference>
<keyword evidence="9" id="KW-0256">Endoplasmic reticulum</keyword>
<evidence type="ECO:0000256" key="6">
    <source>
        <dbReference type="ARBA" id="ARBA00012109"/>
    </source>
</evidence>
<sequence>MSFIFTHIFNVRTVIVLIFTIIYTVLWFRQKFSYWARRGVFGPKPEFLFGHIKKVIKRKEQFFQPYYDNYFKYKHLPYIGMYSFHQPVLSIHDPDIAKLMLIKDFDYFQSRGTYAGGVGDPLAANLFNIFGRRWKILRLKMTPTFTPGKLKTMYPIVEEIASKALDYVDELHKDGKTVNFSDFYSKYAMEIIGNVGFGVECNGFKNPDSEFYIRGHEYFDHKSHYWRLIRAFAFFAPDTFDSLKIRRISSKIEDFFYGIVKSTVQYRQENSVTRNDFLQTLIELKNENVGDEKENMECTAMTHLPFTMTDVAANTMLYMIAGYETSATTGQFAAYQLALNPEVQAKAREEVLRVLAKHNGECTYEAQNEMGYLNMVLDETMRIHPSMRALFRRCNGDYKLPNSDLVIEKGTMVFIPTHAIHMDPDIFPDPDKFDPERFAPERKAKMHPCHWMPFGEGPKKCLGIRQGYIQSKMALIKVLQNYELILDPRTPVPMKIKSSSLVYAADGGVWLKLKRLET</sequence>
<comment type="cofactor">
    <cofactor evidence="1 16">
        <name>heme</name>
        <dbReference type="ChEBI" id="CHEBI:30413"/>
    </cofactor>
</comment>
<dbReference type="Pfam" id="PF00067">
    <property type="entry name" value="p450"/>
    <property type="match status" value="1"/>
</dbReference>
<dbReference type="InParanoid" id="A0A7E5WRR4"/>
<dbReference type="PANTHER" id="PTHR24292:SF54">
    <property type="entry name" value="CYP9F3-RELATED"/>
    <property type="match status" value="1"/>
</dbReference>
<evidence type="ECO:0000256" key="11">
    <source>
        <dbReference type="ARBA" id="ARBA00023002"/>
    </source>
</evidence>
<keyword evidence="18" id="KW-0812">Transmembrane</keyword>
<evidence type="ECO:0000256" key="1">
    <source>
        <dbReference type="ARBA" id="ARBA00001971"/>
    </source>
</evidence>
<dbReference type="GeneID" id="113504987"/>